<feature type="active site" evidence="5">
    <location>
        <position position="18"/>
    </location>
</feature>
<dbReference type="PANTHER" id="PTHR47268">
    <property type="entry name" value="ACYLPHOSPHATASE"/>
    <property type="match status" value="1"/>
</dbReference>
<dbReference type="InterPro" id="IPR001792">
    <property type="entry name" value="Acylphosphatase-like_dom"/>
</dbReference>
<evidence type="ECO:0000256" key="5">
    <source>
        <dbReference type="PROSITE-ProRule" id="PRU00520"/>
    </source>
</evidence>
<evidence type="ECO:0000256" key="2">
    <source>
        <dbReference type="ARBA" id="ARBA00012150"/>
    </source>
</evidence>
<protein>
    <recommendedName>
        <fullName evidence="3 5">acylphosphatase</fullName>
        <ecNumber evidence="2 5">3.6.1.7</ecNumber>
    </recommendedName>
</protein>
<evidence type="ECO:0000259" key="7">
    <source>
        <dbReference type="PROSITE" id="PS51160"/>
    </source>
</evidence>
<dbReference type="InterPro" id="IPR036046">
    <property type="entry name" value="Acylphosphatase-like_dom_sf"/>
</dbReference>
<dbReference type="GO" id="GO:0003998">
    <property type="term" value="F:acylphosphatase activity"/>
    <property type="evidence" value="ECO:0007669"/>
    <property type="project" value="UniProtKB-EC"/>
</dbReference>
<dbReference type="EC" id="3.6.1.7" evidence="2 5"/>
<name>A0A095YBZ5_9FIRM</name>
<feature type="active site" evidence="5">
    <location>
        <position position="36"/>
    </location>
</feature>
<dbReference type="AlphaFoldDB" id="A0A095YBZ5"/>
<organism evidence="8 9">
    <name type="scientific">Anaerococcus lactolyticus S7-1-13</name>
    <dbReference type="NCBI Taxonomy" id="1284686"/>
    <lineage>
        <taxon>Bacteria</taxon>
        <taxon>Bacillati</taxon>
        <taxon>Bacillota</taxon>
        <taxon>Tissierellia</taxon>
        <taxon>Tissierellales</taxon>
        <taxon>Peptoniphilaceae</taxon>
        <taxon>Anaerococcus</taxon>
    </lineage>
</organism>
<evidence type="ECO:0000256" key="3">
    <source>
        <dbReference type="ARBA" id="ARBA00015991"/>
    </source>
</evidence>
<comment type="caution">
    <text evidence="8">The sequence shown here is derived from an EMBL/GenBank/DDBJ whole genome shotgun (WGS) entry which is preliminary data.</text>
</comment>
<reference evidence="8 9" key="1">
    <citation type="submission" date="2014-07" db="EMBL/GenBank/DDBJ databases">
        <authorList>
            <person name="McCorrison J."/>
            <person name="Sanka R."/>
            <person name="Torralba M."/>
            <person name="Gillis M."/>
            <person name="Haft D.H."/>
            <person name="Methe B."/>
            <person name="Sutton G."/>
            <person name="Nelson K.E."/>
        </authorList>
    </citation>
    <scope>NUCLEOTIDE SEQUENCE [LARGE SCALE GENOMIC DNA]</scope>
    <source>
        <strain evidence="8 9">S7-1-13</strain>
    </source>
</reference>
<dbReference type="InterPro" id="IPR020456">
    <property type="entry name" value="Acylphosphatase"/>
</dbReference>
<dbReference type="Proteomes" id="UP000029579">
    <property type="component" value="Unassembled WGS sequence"/>
</dbReference>
<dbReference type="Gene3D" id="3.30.70.100">
    <property type="match status" value="1"/>
</dbReference>
<comment type="similarity">
    <text evidence="1 6">Belongs to the acylphosphatase family.</text>
</comment>
<feature type="domain" description="Acylphosphatase-like" evidence="7">
    <location>
        <begin position="3"/>
        <end position="89"/>
    </location>
</feature>
<evidence type="ECO:0000256" key="1">
    <source>
        <dbReference type="ARBA" id="ARBA00005614"/>
    </source>
</evidence>
<accession>A0A095YBZ5</accession>
<dbReference type="RefSeq" id="WP_037327548.1">
    <property type="nucleotide sequence ID" value="NZ_JRMW01000033.1"/>
</dbReference>
<proteinExistence type="inferred from homology"/>
<dbReference type="PANTHER" id="PTHR47268:SF4">
    <property type="entry name" value="ACYLPHOSPHATASE"/>
    <property type="match status" value="1"/>
</dbReference>
<evidence type="ECO:0000313" key="9">
    <source>
        <dbReference type="Proteomes" id="UP000029579"/>
    </source>
</evidence>
<dbReference type="Pfam" id="PF00708">
    <property type="entry name" value="Acylphosphatase"/>
    <property type="match status" value="1"/>
</dbReference>
<dbReference type="PROSITE" id="PS51160">
    <property type="entry name" value="ACYLPHOSPHATASE_3"/>
    <property type="match status" value="1"/>
</dbReference>
<dbReference type="eggNOG" id="COG1254">
    <property type="taxonomic scope" value="Bacteria"/>
</dbReference>
<dbReference type="SUPFAM" id="SSF54975">
    <property type="entry name" value="Acylphosphatase/BLUF domain-like"/>
    <property type="match status" value="1"/>
</dbReference>
<sequence>MKRYHIIFKGRVQGVGFRFQVKILADRIGLTGSVRNLYDQSVEVYIQGNDNQLLRFFKGLENINFAIIESKNIFEVPLDEAETSFEIVY</sequence>
<dbReference type="EMBL" id="JRMW01000033">
    <property type="protein sequence ID" value="KGF04132.1"/>
    <property type="molecule type" value="Genomic_DNA"/>
</dbReference>
<comment type="catalytic activity">
    <reaction evidence="4 5">
        <text>an acyl phosphate + H2O = a carboxylate + phosphate + H(+)</text>
        <dbReference type="Rhea" id="RHEA:14965"/>
        <dbReference type="ChEBI" id="CHEBI:15377"/>
        <dbReference type="ChEBI" id="CHEBI:15378"/>
        <dbReference type="ChEBI" id="CHEBI:29067"/>
        <dbReference type="ChEBI" id="CHEBI:43474"/>
        <dbReference type="ChEBI" id="CHEBI:59918"/>
        <dbReference type="EC" id="3.6.1.7"/>
    </reaction>
</comment>
<evidence type="ECO:0000313" key="8">
    <source>
        <dbReference type="EMBL" id="KGF04132.1"/>
    </source>
</evidence>
<evidence type="ECO:0000256" key="4">
    <source>
        <dbReference type="ARBA" id="ARBA00047645"/>
    </source>
</evidence>
<evidence type="ECO:0000256" key="6">
    <source>
        <dbReference type="RuleBase" id="RU004168"/>
    </source>
</evidence>
<dbReference type="OrthoDB" id="9808093at2"/>
<keyword evidence="5" id="KW-0378">Hydrolase</keyword>
<gene>
    <name evidence="8" type="ORF">HMPREF1630_04900</name>
</gene>